<evidence type="ECO:0000256" key="6">
    <source>
        <dbReference type="ARBA" id="ARBA00023004"/>
    </source>
</evidence>
<dbReference type="SFLD" id="SFLDG01082">
    <property type="entry name" value="B12-binding_domain_containing"/>
    <property type="match status" value="1"/>
</dbReference>
<dbReference type="InterPro" id="IPR034466">
    <property type="entry name" value="Methyltransferase_Class_B"/>
</dbReference>
<dbReference type="SUPFAM" id="SSF102114">
    <property type="entry name" value="Radical SAM enzymes"/>
    <property type="match status" value="1"/>
</dbReference>
<feature type="domain" description="Radical SAM core" evidence="8">
    <location>
        <begin position="151"/>
        <end position="384"/>
    </location>
</feature>
<proteinExistence type="predicted"/>
<dbReference type="Pfam" id="PF04055">
    <property type="entry name" value="Radical_SAM"/>
    <property type="match status" value="1"/>
</dbReference>
<dbReference type="Gene3D" id="3.40.50.280">
    <property type="entry name" value="Cobalamin-binding domain"/>
    <property type="match status" value="1"/>
</dbReference>
<dbReference type="CDD" id="cd02068">
    <property type="entry name" value="radical_SAM_B12_BD"/>
    <property type="match status" value="1"/>
</dbReference>
<keyword evidence="7" id="KW-0411">Iron-sulfur</keyword>
<keyword evidence="6" id="KW-0408">Iron</keyword>
<gene>
    <name evidence="9" type="ORF">MM415B00998_0017</name>
</gene>
<accession>A0A6M3IVD7</accession>
<evidence type="ECO:0000256" key="3">
    <source>
        <dbReference type="ARBA" id="ARBA00022679"/>
    </source>
</evidence>
<dbReference type="Gene3D" id="3.80.30.20">
    <property type="entry name" value="tm_1862 like domain"/>
    <property type="match status" value="1"/>
</dbReference>
<evidence type="ECO:0000256" key="5">
    <source>
        <dbReference type="ARBA" id="ARBA00022723"/>
    </source>
</evidence>
<dbReference type="Pfam" id="PF02310">
    <property type="entry name" value="B12-binding"/>
    <property type="match status" value="1"/>
</dbReference>
<dbReference type="GO" id="GO:0005829">
    <property type="term" value="C:cytosol"/>
    <property type="evidence" value="ECO:0007669"/>
    <property type="project" value="TreeGrafter"/>
</dbReference>
<dbReference type="InterPro" id="IPR006158">
    <property type="entry name" value="Cobalamin-bd"/>
</dbReference>
<dbReference type="CDD" id="cd01335">
    <property type="entry name" value="Radical_SAM"/>
    <property type="match status" value="1"/>
</dbReference>
<dbReference type="GO" id="GO:0031419">
    <property type="term" value="F:cobalamin binding"/>
    <property type="evidence" value="ECO:0007669"/>
    <property type="project" value="InterPro"/>
</dbReference>
<dbReference type="InterPro" id="IPR058240">
    <property type="entry name" value="rSAM_sf"/>
</dbReference>
<keyword evidence="2" id="KW-0489">Methyltransferase</keyword>
<evidence type="ECO:0000256" key="4">
    <source>
        <dbReference type="ARBA" id="ARBA00022691"/>
    </source>
</evidence>
<dbReference type="GO" id="GO:0046872">
    <property type="term" value="F:metal ion binding"/>
    <property type="evidence" value="ECO:0007669"/>
    <property type="project" value="UniProtKB-KW"/>
</dbReference>
<dbReference type="PANTHER" id="PTHR43409">
    <property type="entry name" value="ANAEROBIC MAGNESIUM-PROTOPORPHYRIN IX MONOMETHYL ESTER CYCLASE-RELATED"/>
    <property type="match status" value="1"/>
</dbReference>
<reference evidence="9" key="1">
    <citation type="submission" date="2020-03" db="EMBL/GenBank/DDBJ databases">
        <title>The deep terrestrial virosphere.</title>
        <authorList>
            <person name="Holmfeldt K."/>
            <person name="Nilsson E."/>
            <person name="Simone D."/>
            <person name="Lopez-Fernandez M."/>
            <person name="Wu X."/>
            <person name="de Brujin I."/>
            <person name="Lundin D."/>
            <person name="Andersson A."/>
            <person name="Bertilsson S."/>
            <person name="Dopson M."/>
        </authorList>
    </citation>
    <scope>NUCLEOTIDE SEQUENCE</scope>
    <source>
        <strain evidence="9">MM415B00998</strain>
    </source>
</reference>
<dbReference type="PANTHER" id="PTHR43409:SF7">
    <property type="entry name" value="BLL1977 PROTEIN"/>
    <property type="match status" value="1"/>
</dbReference>
<dbReference type="GO" id="GO:0003824">
    <property type="term" value="F:catalytic activity"/>
    <property type="evidence" value="ECO:0007669"/>
    <property type="project" value="InterPro"/>
</dbReference>
<keyword evidence="3" id="KW-0808">Transferase</keyword>
<dbReference type="InterPro" id="IPR051198">
    <property type="entry name" value="BchE-like"/>
</dbReference>
<keyword evidence="4" id="KW-0949">S-adenosyl-L-methionine</keyword>
<dbReference type="InterPro" id="IPR006638">
    <property type="entry name" value="Elp3/MiaA/NifB-like_rSAM"/>
</dbReference>
<evidence type="ECO:0000313" key="9">
    <source>
        <dbReference type="EMBL" id="QJA61131.1"/>
    </source>
</evidence>
<sequence>MRVLFITDPFQVEPLGLGYLASSIKRHDHQSTLVTTDDLTWKDLVDIDVVGYSITTGKHKRFLELNRKLKGVSKFISVFGGSHPTYFPEMIKEDGVDAIVRGEGEKSFTDFLDITSLRKIDKVEIGFAPLEQNLDSLPFPDREFLYKYPINRINPIKNVMTSRGCRFSCPYCFNSLYRSFYKDQTWVRFRSVKNVIDECKELKNKYHAKFIFFQDDEFLSNPNLMDLLDTYRYKIAIPFHCQIRIELLTYPIAKCLQAAGCTGVTFAIESGSEQIRKDLLNRKMSDGKIMWGVNILHEVGLKFRTENMIGLPGETYKDMIKTLDFNAQCKPTIGWASIFQPYPRLPLANCTDVNDFHESFFTDTMVNKRDRVSIIKLQRLFGLLVSHPGLRWLLLLPNNKIFDKIYQWWKQRRYNVLFR</sequence>
<keyword evidence="5" id="KW-0479">Metal-binding</keyword>
<evidence type="ECO:0000259" key="8">
    <source>
        <dbReference type="PROSITE" id="PS51918"/>
    </source>
</evidence>
<dbReference type="InterPro" id="IPR023404">
    <property type="entry name" value="rSAM_horseshoe"/>
</dbReference>
<dbReference type="SFLD" id="SFLDG01123">
    <property type="entry name" value="methyltransferase_(Class_B)"/>
    <property type="match status" value="1"/>
</dbReference>
<name>A0A6M3IVD7_9ZZZZ</name>
<dbReference type="PROSITE" id="PS51918">
    <property type="entry name" value="RADICAL_SAM"/>
    <property type="match status" value="1"/>
</dbReference>
<evidence type="ECO:0000256" key="2">
    <source>
        <dbReference type="ARBA" id="ARBA00022603"/>
    </source>
</evidence>
<dbReference type="GO" id="GO:0051539">
    <property type="term" value="F:4 iron, 4 sulfur cluster binding"/>
    <property type="evidence" value="ECO:0007669"/>
    <property type="project" value="UniProtKB-KW"/>
</dbReference>
<protein>
    <submittedName>
        <fullName evidence="9">Putative radical SAM superfamily protein</fullName>
    </submittedName>
</protein>
<organism evidence="9">
    <name type="scientific">viral metagenome</name>
    <dbReference type="NCBI Taxonomy" id="1070528"/>
    <lineage>
        <taxon>unclassified sequences</taxon>
        <taxon>metagenomes</taxon>
        <taxon>organismal metagenomes</taxon>
    </lineage>
</organism>
<dbReference type="EMBL" id="MT141431">
    <property type="protein sequence ID" value="QJA61131.1"/>
    <property type="molecule type" value="Genomic_DNA"/>
</dbReference>
<dbReference type="InterPro" id="IPR007197">
    <property type="entry name" value="rSAM"/>
</dbReference>
<evidence type="ECO:0000256" key="7">
    <source>
        <dbReference type="ARBA" id="ARBA00023014"/>
    </source>
</evidence>
<dbReference type="SMART" id="SM00729">
    <property type="entry name" value="Elp3"/>
    <property type="match status" value="1"/>
</dbReference>
<comment type="cofactor">
    <cofactor evidence="1">
        <name>[4Fe-4S] cluster</name>
        <dbReference type="ChEBI" id="CHEBI:49883"/>
    </cofactor>
</comment>
<evidence type="ECO:0000256" key="1">
    <source>
        <dbReference type="ARBA" id="ARBA00001966"/>
    </source>
</evidence>
<dbReference type="AlphaFoldDB" id="A0A6M3IVD7"/>
<dbReference type="SFLD" id="SFLDS00029">
    <property type="entry name" value="Radical_SAM"/>
    <property type="match status" value="1"/>
</dbReference>